<dbReference type="InterPro" id="IPR036259">
    <property type="entry name" value="MFS_trans_sf"/>
</dbReference>
<proteinExistence type="predicted"/>
<feature type="transmembrane region" description="Helical" evidence="6">
    <location>
        <begin position="360"/>
        <end position="380"/>
    </location>
</feature>
<dbReference type="EMBL" id="JBIAQY010000008">
    <property type="protein sequence ID" value="MFF3570922.1"/>
    <property type="molecule type" value="Genomic_DNA"/>
</dbReference>
<feature type="transmembrane region" description="Helical" evidence="6">
    <location>
        <begin position="238"/>
        <end position="257"/>
    </location>
</feature>
<evidence type="ECO:0000256" key="2">
    <source>
        <dbReference type="ARBA" id="ARBA00022475"/>
    </source>
</evidence>
<sequence>MGNRSESGPKHLRIVDLLILAVGTFTLGVDGYVLSGLLPEVSADLRVSISEAGQLTALFAIVYAVGSPVIAALTGSWDRRVVLGGGMMVFIVGLMLQAGGPNFPTVAVGRIVAALGAAAYQANAFGTAGLLSDDAHRARSLAVVAGGASLALVAGLPFGIIVGQVWGWRNAMWILVVLAAISCLSVGLLPAAHAPRLGLRDRLLVLADARVRGILVGTLTVMVPGFLIISFLPTVLHASGVLVVVAMFAFGCGQVLGTTAVPRLIRWRGAPFVLVLGAGGVTAFAAMLAVTGTTELGAVASMIALGLSMGIAIVPQQHRLFALVPARAPVAMGLNGSAIYTAAALGAGLGGGVLAVAGEIALAPTAAIIGLLAVTAGVAVRPERRPQR</sequence>
<dbReference type="Pfam" id="PF07690">
    <property type="entry name" value="MFS_1"/>
    <property type="match status" value="1"/>
</dbReference>
<feature type="transmembrane region" description="Helical" evidence="6">
    <location>
        <begin position="55"/>
        <end position="74"/>
    </location>
</feature>
<name>A0ABW6S3U3_9NOCA</name>
<keyword evidence="9" id="KW-1185">Reference proteome</keyword>
<evidence type="ECO:0000256" key="6">
    <source>
        <dbReference type="SAM" id="Phobius"/>
    </source>
</evidence>
<feature type="transmembrane region" description="Helical" evidence="6">
    <location>
        <begin position="334"/>
        <end position="354"/>
    </location>
</feature>
<feature type="transmembrane region" description="Helical" evidence="6">
    <location>
        <begin position="172"/>
        <end position="192"/>
    </location>
</feature>
<protein>
    <submittedName>
        <fullName evidence="8">MFS transporter</fullName>
    </submittedName>
</protein>
<evidence type="ECO:0000313" key="9">
    <source>
        <dbReference type="Proteomes" id="UP001601992"/>
    </source>
</evidence>
<dbReference type="PANTHER" id="PTHR43124">
    <property type="entry name" value="PURINE EFFLUX PUMP PBUE"/>
    <property type="match status" value="1"/>
</dbReference>
<feature type="transmembrane region" description="Helical" evidence="6">
    <location>
        <begin position="296"/>
        <end position="314"/>
    </location>
</feature>
<keyword evidence="4 6" id="KW-1133">Transmembrane helix</keyword>
<dbReference type="CDD" id="cd17324">
    <property type="entry name" value="MFS_NepI_like"/>
    <property type="match status" value="1"/>
</dbReference>
<feature type="transmembrane region" description="Helical" evidence="6">
    <location>
        <begin position="213"/>
        <end position="232"/>
    </location>
</feature>
<dbReference type="InterPro" id="IPR020846">
    <property type="entry name" value="MFS_dom"/>
</dbReference>
<dbReference type="PANTHER" id="PTHR43124:SF3">
    <property type="entry name" value="CHLORAMPHENICOL EFFLUX PUMP RV0191"/>
    <property type="match status" value="1"/>
</dbReference>
<feature type="domain" description="Major facilitator superfamily (MFS) profile" evidence="7">
    <location>
        <begin position="16"/>
        <end position="385"/>
    </location>
</feature>
<gene>
    <name evidence="8" type="ORF">ACFYXQ_24360</name>
</gene>
<keyword evidence="5 6" id="KW-0472">Membrane</keyword>
<evidence type="ECO:0000256" key="4">
    <source>
        <dbReference type="ARBA" id="ARBA00022989"/>
    </source>
</evidence>
<feature type="transmembrane region" description="Helical" evidence="6">
    <location>
        <begin position="111"/>
        <end position="131"/>
    </location>
</feature>
<evidence type="ECO:0000256" key="3">
    <source>
        <dbReference type="ARBA" id="ARBA00022692"/>
    </source>
</evidence>
<feature type="transmembrane region" description="Helical" evidence="6">
    <location>
        <begin position="81"/>
        <end position="99"/>
    </location>
</feature>
<comment type="caution">
    <text evidence="8">The sequence shown here is derived from an EMBL/GenBank/DDBJ whole genome shotgun (WGS) entry which is preliminary data.</text>
</comment>
<keyword evidence="3 6" id="KW-0812">Transmembrane</keyword>
<evidence type="ECO:0000259" key="7">
    <source>
        <dbReference type="PROSITE" id="PS50850"/>
    </source>
</evidence>
<evidence type="ECO:0000256" key="1">
    <source>
        <dbReference type="ARBA" id="ARBA00004651"/>
    </source>
</evidence>
<evidence type="ECO:0000256" key="5">
    <source>
        <dbReference type="ARBA" id="ARBA00023136"/>
    </source>
</evidence>
<dbReference type="Proteomes" id="UP001601992">
    <property type="component" value="Unassembled WGS sequence"/>
</dbReference>
<dbReference type="Gene3D" id="1.20.1250.20">
    <property type="entry name" value="MFS general substrate transporter like domains"/>
    <property type="match status" value="1"/>
</dbReference>
<evidence type="ECO:0000313" key="8">
    <source>
        <dbReference type="EMBL" id="MFF3570922.1"/>
    </source>
</evidence>
<keyword evidence="2" id="KW-1003">Cell membrane</keyword>
<dbReference type="PROSITE" id="PS50850">
    <property type="entry name" value="MFS"/>
    <property type="match status" value="1"/>
</dbReference>
<feature type="transmembrane region" description="Helical" evidence="6">
    <location>
        <begin position="143"/>
        <end position="166"/>
    </location>
</feature>
<feature type="transmembrane region" description="Helical" evidence="6">
    <location>
        <begin position="269"/>
        <end position="290"/>
    </location>
</feature>
<feature type="transmembrane region" description="Helical" evidence="6">
    <location>
        <begin position="12"/>
        <end position="35"/>
    </location>
</feature>
<dbReference type="InterPro" id="IPR050189">
    <property type="entry name" value="MFS_Efflux_Transporters"/>
</dbReference>
<dbReference type="InterPro" id="IPR011701">
    <property type="entry name" value="MFS"/>
</dbReference>
<accession>A0ABW6S3U3</accession>
<comment type="subcellular location">
    <subcellularLocation>
        <location evidence="1">Cell membrane</location>
        <topology evidence="1">Multi-pass membrane protein</topology>
    </subcellularLocation>
</comment>
<dbReference type="RefSeq" id="WP_387405055.1">
    <property type="nucleotide sequence ID" value="NZ_JBIAQY010000008.1"/>
</dbReference>
<reference evidence="8 9" key="1">
    <citation type="submission" date="2024-10" db="EMBL/GenBank/DDBJ databases">
        <title>The Natural Products Discovery Center: Release of the First 8490 Sequenced Strains for Exploring Actinobacteria Biosynthetic Diversity.</title>
        <authorList>
            <person name="Kalkreuter E."/>
            <person name="Kautsar S.A."/>
            <person name="Yang D."/>
            <person name="Bader C.D."/>
            <person name="Teijaro C.N."/>
            <person name="Fluegel L."/>
            <person name="Davis C.M."/>
            <person name="Simpson J.R."/>
            <person name="Lauterbach L."/>
            <person name="Steele A.D."/>
            <person name="Gui C."/>
            <person name="Meng S."/>
            <person name="Li G."/>
            <person name="Viehrig K."/>
            <person name="Ye F."/>
            <person name="Su P."/>
            <person name="Kiefer A.F."/>
            <person name="Nichols A."/>
            <person name="Cepeda A.J."/>
            <person name="Yan W."/>
            <person name="Fan B."/>
            <person name="Jiang Y."/>
            <person name="Adhikari A."/>
            <person name="Zheng C.-J."/>
            <person name="Schuster L."/>
            <person name="Cowan T.M."/>
            <person name="Smanski M.J."/>
            <person name="Chevrette M.G."/>
            <person name="De Carvalho L.P.S."/>
            <person name="Shen B."/>
        </authorList>
    </citation>
    <scope>NUCLEOTIDE SEQUENCE [LARGE SCALE GENOMIC DNA]</scope>
    <source>
        <strain evidence="8 9">NPDC002593</strain>
    </source>
</reference>
<dbReference type="SUPFAM" id="SSF103473">
    <property type="entry name" value="MFS general substrate transporter"/>
    <property type="match status" value="1"/>
</dbReference>
<organism evidence="8 9">
    <name type="scientific">Nocardia jiangxiensis</name>
    <dbReference type="NCBI Taxonomy" id="282685"/>
    <lineage>
        <taxon>Bacteria</taxon>
        <taxon>Bacillati</taxon>
        <taxon>Actinomycetota</taxon>
        <taxon>Actinomycetes</taxon>
        <taxon>Mycobacteriales</taxon>
        <taxon>Nocardiaceae</taxon>
        <taxon>Nocardia</taxon>
    </lineage>
</organism>